<name>A0A7M7NY72_STRPU</name>
<dbReference type="SMART" id="SM00209">
    <property type="entry name" value="TSP1"/>
    <property type="match status" value="3"/>
</dbReference>
<feature type="region of interest" description="Disordered" evidence="3">
    <location>
        <begin position="224"/>
        <end position="251"/>
    </location>
</feature>
<keyword evidence="4" id="KW-0732">Signal</keyword>
<dbReference type="RefSeq" id="XP_030843384.1">
    <property type="nucleotide sequence ID" value="XM_030987524.1"/>
</dbReference>
<feature type="compositionally biased region" description="Basic and acidic residues" evidence="3">
    <location>
        <begin position="463"/>
        <end position="472"/>
    </location>
</feature>
<feature type="compositionally biased region" description="Polar residues" evidence="3">
    <location>
        <begin position="375"/>
        <end position="387"/>
    </location>
</feature>
<keyword evidence="2" id="KW-1015">Disulfide bond</keyword>
<dbReference type="Gene3D" id="2.20.100.10">
    <property type="entry name" value="Thrombospondin type-1 (TSP1) repeat"/>
    <property type="match status" value="3"/>
</dbReference>
<dbReference type="KEGG" id="spu:105446389"/>
<dbReference type="PROSITE" id="PS50092">
    <property type="entry name" value="TSP1"/>
    <property type="match status" value="3"/>
</dbReference>
<feature type="region of interest" description="Disordered" evidence="3">
    <location>
        <begin position="186"/>
        <end position="212"/>
    </location>
</feature>
<reference evidence="5" key="2">
    <citation type="submission" date="2021-01" db="UniProtKB">
        <authorList>
            <consortium name="EnsemblMetazoa"/>
        </authorList>
    </citation>
    <scope>IDENTIFICATION</scope>
</reference>
<feature type="region of interest" description="Disordered" evidence="3">
    <location>
        <begin position="426"/>
        <end position="472"/>
    </location>
</feature>
<feature type="chain" id="PRO_5029685379" evidence="4">
    <location>
        <begin position="17"/>
        <end position="3520"/>
    </location>
</feature>
<proteinExistence type="predicted"/>
<evidence type="ECO:0000256" key="2">
    <source>
        <dbReference type="ARBA" id="ARBA00023157"/>
    </source>
</evidence>
<evidence type="ECO:0000256" key="1">
    <source>
        <dbReference type="ARBA" id="ARBA00022737"/>
    </source>
</evidence>
<dbReference type="GeneID" id="105446389"/>
<accession>A0A7M7NY72</accession>
<feature type="compositionally biased region" description="Polar residues" evidence="3">
    <location>
        <begin position="398"/>
        <end position="413"/>
    </location>
</feature>
<dbReference type="InterPro" id="IPR052065">
    <property type="entry name" value="Compl_asym_regulator"/>
</dbReference>
<dbReference type="InterPro" id="IPR000884">
    <property type="entry name" value="TSP1_rpt"/>
</dbReference>
<feature type="region of interest" description="Disordered" evidence="3">
    <location>
        <begin position="368"/>
        <end position="413"/>
    </location>
</feature>
<organism evidence="5 6">
    <name type="scientific">Strongylocentrotus purpuratus</name>
    <name type="common">Purple sea urchin</name>
    <dbReference type="NCBI Taxonomy" id="7668"/>
    <lineage>
        <taxon>Eukaryota</taxon>
        <taxon>Metazoa</taxon>
        <taxon>Echinodermata</taxon>
        <taxon>Eleutherozoa</taxon>
        <taxon>Echinozoa</taxon>
        <taxon>Echinoidea</taxon>
        <taxon>Euechinoidea</taxon>
        <taxon>Echinacea</taxon>
        <taxon>Camarodonta</taxon>
        <taxon>Echinidea</taxon>
        <taxon>Strongylocentrotidae</taxon>
        <taxon>Strongylocentrotus</taxon>
    </lineage>
</organism>
<dbReference type="PANTHER" id="PTHR22906:SF53">
    <property type="entry name" value="HEMICENTIN-1"/>
    <property type="match status" value="1"/>
</dbReference>
<evidence type="ECO:0000256" key="4">
    <source>
        <dbReference type="SAM" id="SignalP"/>
    </source>
</evidence>
<reference evidence="6" key="1">
    <citation type="submission" date="2015-02" db="EMBL/GenBank/DDBJ databases">
        <title>Genome sequencing for Strongylocentrotus purpuratus.</title>
        <authorList>
            <person name="Murali S."/>
            <person name="Liu Y."/>
            <person name="Vee V."/>
            <person name="English A."/>
            <person name="Wang M."/>
            <person name="Skinner E."/>
            <person name="Han Y."/>
            <person name="Muzny D.M."/>
            <person name="Worley K.C."/>
            <person name="Gibbs R.A."/>
        </authorList>
    </citation>
    <scope>NUCLEOTIDE SEQUENCE</scope>
</reference>
<sequence>MTRLLWWILFVCLVSSKSSVQTVPQEKAPEWSVWTPCLADQGQSMSYRFKTCGHPDNPHRNQTDHQAHQGCSKTVIEVASRVCVPACETGIIQRLLNDDGQLQSIDQEDENVARCLQMAAEQSKLQQTSKRLKSRDRNTAVRYDEFMTGIDILSHLFTAYTKHRPSMKEREAMENIRMLLAPQINNLQSTSEPGRKASEETAPSTTKMERPDRLQEQLGLLQNRPESRNHLSGDVGAPNLNGQQSPLQRHRVKRDVESLVIAPVVDIEVNGSMFYRVGQLLLQKGQQIKGVLQRGIDTDFASHFERIGEGIRRLLSGRWNNFVQKILPDRTADTNTTAPVTDEHQPLHSFFDRLRGLLDIRNGLSGESGKPTVSVIENSHTNNSPLPNQAADDPLDVQTASKTDPQSDRNSVPISFQSIDIVSNTIGNQKQSKSQNGSVVALEKNGLSPDPPEPLFNNSDVPELPRRVKREDNGMPDVLDMFQIVNTSKFSYLNIPVLDGIGKAIETMTSRRWTSSMENDIFGSLHQLSELENMVIFKRFLKKLQGGVSLDIFPFAEHLRDLASSIDHLQHLRAIETTASIGWTSGMEDHIFGSLHQLSELQNIVTLKRVLKNLQGGVSLDLLPYAEQLRDLASSIDNLKHHNVLRTAIETFDMLYTERFLRDLTGFHSPIDVSRYRQRLRNLIEPLRHQYKTHDLQTFVDRLLESYQKIITQIGDNELVSFMKELSQIGERYKSEEKYTPRMDFLDVVRLLVPNTKFNGSKDLAIFANIMERARYSRNSIRALDHVLNALKSLQEDNLEGFYPVFQNMTLVDFLQLPVSLPNGDLGSIQDLANLTNHIPVTNNTDLHVLQQIVELWTQSLDNGDQKISLHPLVHLFQSLGDNNHIKDNVQELLNLTMITKHLHTISPDSRKISDILNTLQHIFEENSDQSVVEGDELNFIDILDSLIDSREGLTNVSQMALNEFDGSLAQLIAGAASQRLENIGNFDELLRVVFHPQHLHDFPEKSDRLADIIGSLGRIKDEELANGINPDLEILNKLFSNLQSNVSTVEVLKRFLLDLEALQSGTSYQESTNPHIAMGFMDSMLHILPSNEILDRGITNLPFLTKLIQDSEGHRYKGRLPILAQFLRDLQHLQMTPYLGDLDVSPANISYADFLQLLGDGGFSEDEVISMQQLANLTNHFDNGNASDEFLHLVKLLDLLQPPQKKTANEPEPQSSSLLNMFLNPRDRYDTIADMDELRGMIPLSELLNGPVKDMVVDEIRGLIDSNSNRHFLQIIKLVHFLRNAIHRGYHTSSGDMGMLQTLSTFASLWKENLTSSNAISYENLLKDLGNIENDQQYLGQGDTEPLVHFLILALGKDDWNPVEFDRLSHFADMLDNVSTAINTSEVQRMMMDMWFKPPQHPDQRYLKFFSDMQSNVHVLSNEDFVKLNELVKAHADSFKEHDPNALPDVLSIIGGSEDERLSSLMHFLVSQQFPDSYEPNDILMMQNVVNIIKRFIPTLTDENVAEITKLFTSQVDHQGPFTEYLRLMLALRDAAAANRSLDMLTELKSLTKGLPPFGDRSLKYEDMEHDIKDLLKIFDTRNTDQGDVLNFINTLAKEPYRPSWPWSNSVLPKLKQVAFHGHLPKNLGDDMLSSFAGIFGQSRAGPNDQLMSLLDDVKEHFQDSYEPNDILMMQKVVNITKRFIPTLTDENVAEITELFTSQVDHQKPITEYLRLMLALRDAVAANRSLDVLTELKSITKGLSLFGDSGLRYDNMTNDIQDLLRLFDTSNTDKGDILSFIDTLANEPYQPSWPWSNSVLPKLKDVAFHGHLPKNLGDDMLSSFAGIFGQSRTGANDQLMSLLDDVKETDNYQPSSIDVVAELDRHETIKQWMKDSKSALRSYLESVNDVLGSATQSNAASFLDFLDYTDMYKDADEFNRPILDLKNLSGIIPRPLGNARATTSIYEELLKQFGPEVPHPPLLAFVDALQEMFSQPDIDVSNDPTKLNEMGSYLENIPLPMTTALDDIHSILIKTEGAKSYLDYMEDMLTSLTGIGTGVLPKLESLQDLEDNGLVDLLQRSSSPLVDKAILDDLDKLLGQKTSAEMFAAGLEATLQDEGMRNDINQNQTSALLNNYQKDIIKMVAFQQYFGDLGDIVDVISQYSTLKESIHKPGSDILDLFGDVQEFPNETSTGELFQDMHTFQENITAYGNDLENTIQLLASIFDLTSPEFINENEILLNAFTDIAIHSENITKDESKLLYQRIEEHFEEPSEPNFMELLGNITLMLLANPEIEIDEHFLNVIEGIDWTTDINQKFKKLRNIVDEMRGIQGLLKQNASEILQMFTPLLVPSSNEITEQDNSDMFELFEGLAHVDDETSRNVTIALHEDIHNKFLEVPYSFSRETISELLSVIDTASSDKMSDKLFLKLVDRFAAVKNDTHQMKLVHQLFEDMMTSVSWSYNETMPRLIEDILHLHKKKKLFPVLDFIQTILVTNETEIENEQENMKIYDAMNRHVASPVSFQDFTRYLDSIQDVVNSENKNDLIDVLETIYPVSENASRNESLALYKLITRTFNETVFQDFTRYLDSIQDVVNSENKNDLIDVLETIYPVSENASRNESLALYKLITRTFNETVFQDFTRYLDSIQDVVNSENKNDLIDVLETIYPVSENASRNESLALYKLITRTFNETVFPRGPIEGLVSFLWKASRNQSHQKILNSKADDMLFLRLVDKVRIIKNESQNRLLLRRTFNDMIYRASMRYNRTISSILEDILLLPQHEEMPPVLDLLQKLGASNESRIGNKEANLKMFDDMNHQVPNRFQLPDFTRFLKDRQYLGEPRAPEVSTLVSFLQNASNFRYLKQSESKWVDYFRLITNTSASATEDVLRTFDTLGKQSRQGTALLTVDQGTELINILKNISDGQWIHRDDSSWRSIYGSFENASSASQGKHLNEFIKHLFGEVRNEDLSDGIFLDMIEGLQNKSLFTHDRVLQWMEAFRAIRKISLKELNNTLGSLLEIMSSLDAVLERPQPYPSPREEILGFFQNITELSMPLQKSDSLNSFNEMIHRLKQTEDKLYPGTVKGNRRLLLQLDSLFNPEEFERKKREHVLLEFLLKIPRLLNASELDDGDVMALQQINDFDYFDESIYEERPPEDNRGKGALVDDFLGVMQKLVRVNLNVWNNSFPQFIGQSPSTSQQGTYDLHRMYYSLAEGIRMMSKAFHGIVSLLQNPAPTVEPEPTTMSPETNDLDNFLNQVSNMSQLKTEPDLTRTIQRFTQLTAIVKNSNGSELEDVVELLSSFFGPRREKTDEWRLENTDSIDNWSEWTAWSTCSVTCGHGVHGRRRTCSINIEGLLIASDQCVGKAEEISECQVECQEVSWAGWSFWSRCDNRCGGGNQTRSRPCGSNPTETNAIHPVNHFCNGSSEEKKMCQEYDFDECSLHEMFVPGTWSEWSAWAKCPDVCKGYRDRQRSCHPLNETTPIITRMKRDEGLLCAGDAKENVSCEYSTVCLTKMPPVINANGWFTLALLSLFPCNKTKISLL</sequence>
<dbReference type="SUPFAM" id="SSF82895">
    <property type="entry name" value="TSP-1 type 1 repeat"/>
    <property type="match status" value="2"/>
</dbReference>
<dbReference type="Proteomes" id="UP000007110">
    <property type="component" value="Unassembled WGS sequence"/>
</dbReference>
<dbReference type="OrthoDB" id="5989160at2759"/>
<protein>
    <submittedName>
        <fullName evidence="5">Uncharacterized protein</fullName>
    </submittedName>
</protein>
<dbReference type="Pfam" id="PF00090">
    <property type="entry name" value="TSP_1"/>
    <property type="match status" value="2"/>
</dbReference>
<evidence type="ECO:0000313" key="6">
    <source>
        <dbReference type="Proteomes" id="UP000007110"/>
    </source>
</evidence>
<keyword evidence="1" id="KW-0677">Repeat</keyword>
<dbReference type="InterPro" id="IPR036383">
    <property type="entry name" value="TSP1_rpt_sf"/>
</dbReference>
<feature type="compositionally biased region" description="Polar residues" evidence="3">
    <location>
        <begin position="426"/>
        <end position="438"/>
    </location>
</feature>
<feature type="signal peptide" evidence="4">
    <location>
        <begin position="1"/>
        <end position="16"/>
    </location>
</feature>
<dbReference type="PANTHER" id="PTHR22906">
    <property type="entry name" value="PROPERDIN"/>
    <property type="match status" value="1"/>
</dbReference>
<evidence type="ECO:0000256" key="3">
    <source>
        <dbReference type="SAM" id="MobiDB-lite"/>
    </source>
</evidence>
<dbReference type="EnsemblMetazoa" id="XM_030987524">
    <property type="protein sequence ID" value="XP_030843384"/>
    <property type="gene ID" value="LOC105446389"/>
</dbReference>
<dbReference type="InParanoid" id="A0A7M7NY72"/>
<evidence type="ECO:0000313" key="5">
    <source>
        <dbReference type="EnsemblMetazoa" id="XP_030843384"/>
    </source>
</evidence>
<keyword evidence="6" id="KW-1185">Reference proteome</keyword>